<sequence length="92" mass="10378">MGAMIRVAELRQREVINVIDGRRLGTIKDIDLDLEEGRVRALIVPGQGSKFLFFFGREEDLVIPWENVVKIGVDVILVESYSSTAPVHREKA</sequence>
<evidence type="ECO:0000313" key="2">
    <source>
        <dbReference type="EMBL" id="GAF26574.1"/>
    </source>
</evidence>
<dbReference type="InterPro" id="IPR014238">
    <property type="entry name" value="Spore_YlmC/YmxH"/>
</dbReference>
<dbReference type="Proteomes" id="UP000063718">
    <property type="component" value="Unassembled WGS sequence"/>
</dbReference>
<feature type="domain" description="PRC-barrel" evidence="1">
    <location>
        <begin position="4"/>
        <end position="81"/>
    </location>
</feature>
<proteinExistence type="predicted"/>
<dbReference type="PANTHER" id="PTHR40061:SF1">
    <property type="entry name" value="SPORULATION PROTEIN YLMC-RELATED"/>
    <property type="match status" value="1"/>
</dbReference>
<dbReference type="NCBIfam" id="TIGR02888">
    <property type="entry name" value="spore_YlmC_YmxH"/>
    <property type="match status" value="1"/>
</dbReference>
<dbReference type="InterPro" id="IPR011033">
    <property type="entry name" value="PRC_barrel-like_sf"/>
</dbReference>
<name>A0A0S6UG70_NEOTH</name>
<dbReference type="InterPro" id="IPR027275">
    <property type="entry name" value="PRC-brl_dom"/>
</dbReference>
<protein>
    <submittedName>
        <fullName evidence="2">Uncharacterized conserved protein</fullName>
    </submittedName>
</protein>
<dbReference type="Pfam" id="PF05239">
    <property type="entry name" value="PRC"/>
    <property type="match status" value="1"/>
</dbReference>
<gene>
    <name evidence="2" type="ORF">MTY_1914</name>
</gene>
<accession>A0A0S6UG70</accession>
<dbReference type="PANTHER" id="PTHR40061">
    <property type="entry name" value="SPORULATION PROTEIN YLMC-RELATED"/>
    <property type="match status" value="1"/>
</dbReference>
<reference evidence="2" key="1">
    <citation type="journal article" date="2014" name="Gene">
        <title>Genome-guided analysis of transformation efficiency and carbon dioxide assimilation by Moorella thermoacetica Y72.</title>
        <authorList>
            <person name="Tsukahara K."/>
            <person name="Kita A."/>
            <person name="Nakashimada Y."/>
            <person name="Hoshino T."/>
            <person name="Murakami K."/>
        </authorList>
    </citation>
    <scope>NUCLEOTIDE SEQUENCE [LARGE SCALE GENOMIC DNA]</scope>
    <source>
        <strain evidence="2">Y72</strain>
    </source>
</reference>
<organism evidence="2">
    <name type="scientific">Moorella thermoacetica Y72</name>
    <dbReference type="NCBI Taxonomy" id="1325331"/>
    <lineage>
        <taxon>Bacteria</taxon>
        <taxon>Bacillati</taxon>
        <taxon>Bacillota</taxon>
        <taxon>Clostridia</taxon>
        <taxon>Neomoorellales</taxon>
        <taxon>Neomoorellaceae</taxon>
        <taxon>Neomoorella</taxon>
    </lineage>
</organism>
<evidence type="ECO:0000259" key="1">
    <source>
        <dbReference type="Pfam" id="PF05239"/>
    </source>
</evidence>
<dbReference type="Gene3D" id="2.30.30.240">
    <property type="entry name" value="PRC-barrel domain"/>
    <property type="match status" value="1"/>
</dbReference>
<dbReference type="EMBL" id="DF238840">
    <property type="protein sequence ID" value="GAF26574.1"/>
    <property type="molecule type" value="Genomic_DNA"/>
</dbReference>
<dbReference type="SUPFAM" id="SSF50346">
    <property type="entry name" value="PRC-barrel domain"/>
    <property type="match status" value="1"/>
</dbReference>
<dbReference type="AlphaFoldDB" id="A0A0S6UG70"/>